<dbReference type="Proteomes" id="UP001140234">
    <property type="component" value="Unassembled WGS sequence"/>
</dbReference>
<gene>
    <name evidence="1" type="primary">fas2_1</name>
    <name evidence="1" type="ORF">IWQ57_000405</name>
</gene>
<keyword evidence="1" id="KW-0012">Acyltransferase</keyword>
<reference evidence="1" key="1">
    <citation type="submission" date="2022-07" db="EMBL/GenBank/DDBJ databases">
        <title>Phylogenomic reconstructions and comparative analyses of Kickxellomycotina fungi.</title>
        <authorList>
            <person name="Reynolds N.K."/>
            <person name="Stajich J.E."/>
            <person name="Barry K."/>
            <person name="Grigoriev I.V."/>
            <person name="Crous P."/>
            <person name="Smith M.E."/>
        </authorList>
    </citation>
    <scope>NUCLEOTIDE SEQUENCE</scope>
    <source>
        <strain evidence="1">CBS 109366</strain>
    </source>
</reference>
<organism evidence="1 2">
    <name type="scientific">Coemansia nantahalensis</name>
    <dbReference type="NCBI Taxonomy" id="2789366"/>
    <lineage>
        <taxon>Eukaryota</taxon>
        <taxon>Fungi</taxon>
        <taxon>Fungi incertae sedis</taxon>
        <taxon>Zoopagomycota</taxon>
        <taxon>Kickxellomycotina</taxon>
        <taxon>Kickxellomycetes</taxon>
        <taxon>Kickxellales</taxon>
        <taxon>Kickxellaceae</taxon>
        <taxon>Coemansia</taxon>
    </lineage>
</organism>
<comment type="caution">
    <text evidence="1">The sequence shown here is derived from an EMBL/GenBank/DDBJ whole genome shotgun (WGS) entry which is preliminary data.</text>
</comment>
<keyword evidence="1" id="KW-0808">Transferase</keyword>
<dbReference type="EC" id="2.3.1.86" evidence="1"/>
<sequence>MDAPAPITIGHGPSAVRLCVASAEAACHALAAEFSSATAAEPASEQPAAIVTHARFLEFCARQPGGRDAAAAVLAAFEDQYCRPSNAHILRAVDRLALADDDRSSVLRNYYVGRMAVPDESRGRHVALPKALAVFGGAVGGASGAECLELARELAGMYGPLVAEFLAAVSRFACDETQDVYIAHCYAHGLDMGAWITGTGPEPDPDYLNSPPVAMPLLGLVQLLRLVVLSRMAGLAVGQMVKQLEGKLPHTYTLLPPGVTGHGVGLIVAAAAACAGADEAGLVAAGQTAVGMLMLCGCLPQLVSPQPALHPLAVADCAGLEGVPTPVATVDGVPRAIVEAVLGKYNKFVKDDPEAHVFMAATDTDARFALAGNTRSLVQMVLNVRKRAAAPNEDQSAVPFLSRKPEAKVRFVQVVAPFHSPHMAAVLDRHIAYAAEKRWEFDPAALAAPLLSSRDGSDLRTCATSPAELTRLVLECVYVHAVDWPRALRPGPAATAPACVLSFATGEVLLDATCANIDGHGTAVVCVDLASAAHPSGTRGCVRPLASLFGPASGLHVESWEHKFAPRLVRTGATVHIDTPLHRATGLPPVFVGAVAATSGPALVAAASRAGYLAELDASHTETEDGLVRLIADTVALVQPGHGVALGCNWTVQHEWLVSALRRALLRLRLPVLGLCIGDGVPVACPRLAEALPELHSAGLRYVAVRAGTTQQIRQAVALAQAHPALPVVLQWTGGRNGGRHSLDEFHMPLLQTYGEIRAQPNVVLVAASGMGDAESALPYLTGSWGAMMERAAMPFDGVMLATRVVCAAESAAGAAVKQLIAETPGIDGFDLPSLFADNAGGVVSVRDHDGVPVHVVANRAALLCKELGDSIFSQPRDKQPALLRARRPEIAARLAADYMRPWLAVNKDGVPVALEDMTYGELIERLVDLMYVRSERRWAHPTFRNFVGRFGQRAGMRLCGGAREFAAPVPPRHYDPVLDEIDTMRRMFPVIDTQLLAAEDIQFLLNMCRRPGQKAVPFVPVLDEHFADYLLRDSCAQIEDLAAVPGPDPHQRVLIRAGPVAVRHVTAVDEPLAAILDGVYGGLAQALLAEQYGGDADSVPVAAYVGRDPATSGPSSAAATTSADASGISAERTYRLSGDAALLPGGGSEAWAAVLSGGRKCWLHAALTARVIVRGQQHVENFLPRVLRPRAGRTFSVAVDEASSAPTAVTVFSADGAKELELVLAADGARLALRIHHTNGHLHRAVCLEFVYSPQTPLAPIHEDVDASSDNIRRFFADIWLLTGDDAPTVERLPGDELAFTARGIPVVSDQVAAFCRSVGIDLAAYPPNSDQATAVPTDYLFVLVLPAIFRALTEPPVFSSLLHMVQTSLIAEHAPGATPLAVGDTVDVVVRVLEISNGVAGKKVALEAVLHCTSRGDGQDAKLVATLHSEFVFLGAEVGPGEAFRRTTEPSMVATFATPTDVAVLESKEWFRYLADAPARVQPGTRLEFALKSEYRLAASGDGYAAVRTTGAVYRRSIYQRREHIADVDYSEGASIGNPVVAYLQARAEPAQTTQALPDGGYELKPHGLVTVAPASALEYAAASGDHNPHNTNAYVADIAGLPAPLMHGLWSSAATRRLVEKHVAAGDPTRVRRFRARLLGMVFPGDELRTRLFHTAMRNGALVVRGHTSRAETGEVVLECEAEVAQPRTAYVFTGQGSQEPGMLTALCERSPVARQMCDRIDAHVRDRFGFSLLEIVRDNPKECTVHFGGTEGARIRRNYAQFMRHVDAPDGGFKQVPLFDIAPTARCLTFNSPTGLLNSTQFAQPAIMLFDLASVAEMRDRGVYVEDAITAGHSLGEYGAVSSIGFTTPEDIVDVTFIRGATMQATVERDADFNSDFAMVAVNPTRVHRDFGEDGLAHVIDELRERGGGKLLEIVNYNVQQFQYVVAGTRAQLALLGAVLDAIHARQLNVRGAAGKRIAARIMDDLIAGGGCGKAVVRTRATIPIPGIDVPFHSSHLLPGACHFRECIELMVRPTDLDMDVFVGRYIPNLNAVPFDVSPEFMQRVLDQTQSPVVARELARWRPDMARDARLELVRTLTVELLSYQFASPVQWIRTQQRMFQELGVQRVVEIGPGAILTRMAEGTLALLGMEKQVAVLHASRDADEVFFVAPVEAARAERQRAAEAAAVAAAQQQTQQQQTQQRLRAASVASSVTAVDQAPASPAPAAAAAARADVPDVALTAVDVICAVIAQKTRRALGDVSAEQSVKELTGGKSTLQNEILGDLLKEFGGGGGQIPDRPDEITLRELAVGLGGFAGTLGKHTSAQVSRLFNTKMPGGFSQSAARSLLAAQFGIARTHQQDAVLLAALTMEPAARLASEADAAQWLTAVAQAYAQAHGFALAAPAAGHSNGSGSGAEGTSGTVVVDGAALKQAQAGQRALAARQIEAYARYLGIDLRAGERAHESAQAQLGQRQAQLDALVDELGSEFVDGVRGVFDVRKARVFDSHWNWARTDAYAWVNAVLAAPAAPPAWSPDDERRLQALANRADAQLVALAAGLLGLLEAHPAEGDASRAAACALARRIHDRCAAAAGCAPVYRELAQPAAPRTAVGTAGKIAYSEEPRPGEPTFAAYVDAVSAQPATPGHSPLVHLRERAPTHEWVYSDELSTAYYAALRELAGGGASFAGCTALVTGCSRGSIAAQVLGCLLAGGARVVATTSSYSRGTLQFYEDLYKLHGARGAELVVVPFNQGSVSDIRALVAYIYGAQGRGLGWSLDYVLPFAAISEFGCDVSRLGSRSELAARIMLTNVMRLLGEIRSTKTALGQGTRQTMAVLPLSPNHGVFGNDGLYGESKAALETAFNRWASEGWGAHMSVAGAVIGWTRGTGLMSANNTIAAAIEAHGARTFSTAEMAFNLMGLLHPDIAARAQDGPLWADLNGGLQRITRVNDAVSGARAALHAESGRRSAAVLGYGTDFGETHGPEMAQMHQDYVLRPLFNHAPRFARAPAYEQLAHLRHLEGMVNLDQVVVVTGYGEVGPYGNAETRWEMEAYGEFSLEGCVELAWIMGLIRHVDGPAAGADAHKRQRYAGWVDAASGEPVADHEIKARYEARILEHTGIRMLEPALLDGQDPAVVPIMRELQLEHDMEPFEASADEASVFKLRSGDCVDVWPNPDGASWSVRFLRGAVLMVPKALRFDRLVGAQLPTGWDPARYGIPADVIEQVDPVTCYALVATAEALVRSGITDPYELYRYFHVAEVGTSLGSGAGGATSIRDLYCKRLTDKHVQSDILQETFANTTAAWINMLLLSSAGAIKPPTGGCGTSVLSVDIAADTIRAGKARVMVAGAFEGFVEQGSYEFAQMGATSNAVAELAAGRTPREMSRPSTSTRTGFVEAQGAGVVVLMSASAALEFGAPVYAVLGYSGTATDKQGQSLPAPGMGVLTSARHAPAPAPSRALDMGYRRRQIARALRDAEAWAADERALADAELPDPAERARELALIAAKLADRRGEALNTWGHDFWRSLPDVSPLRGSLAVWGLTADDIGLASFHGTATVANDWNEATVLNEQLRHIGRSPGLPVPAVCQKWLTGHPKGPAAAWMVNGAIQSMRTGLVPGNRNADNIDSALRHDFIVYPSRSIQTHAVKAALLKSFGFGQVGAEILLVHPDYLLATLGRAQLGEYAAKLAQRETAAYRYWQDTFVGSRPFVQVKAAPPYTPDQEKRVLLDPRARAQYDPQSSEYRF</sequence>
<accession>A0ACC1K7L8</accession>
<evidence type="ECO:0000313" key="2">
    <source>
        <dbReference type="Proteomes" id="UP001140234"/>
    </source>
</evidence>
<proteinExistence type="predicted"/>
<dbReference type="EMBL" id="JANBUJ010000015">
    <property type="protein sequence ID" value="KAJ2775513.1"/>
    <property type="molecule type" value="Genomic_DNA"/>
</dbReference>
<keyword evidence="2" id="KW-1185">Reference proteome</keyword>
<evidence type="ECO:0000313" key="1">
    <source>
        <dbReference type="EMBL" id="KAJ2775513.1"/>
    </source>
</evidence>
<protein>
    <submittedName>
        <fullName evidence="1">Fatty acid synthase alpha subunit Lsd1</fullName>
        <ecNumber evidence="1">2.3.1.86</ecNumber>
    </submittedName>
</protein>
<name>A0ACC1K7L8_9FUNG</name>